<evidence type="ECO:0000256" key="3">
    <source>
        <dbReference type="ARBA" id="ARBA00020311"/>
    </source>
</evidence>
<dbReference type="FunFam" id="1.10.150.20:FF:000003">
    <property type="entry name" value="DNA polymerase I"/>
    <property type="match status" value="1"/>
</dbReference>
<dbReference type="FunFam" id="1.10.150.20:FF:000002">
    <property type="entry name" value="DNA polymerase I"/>
    <property type="match status" value="1"/>
</dbReference>
<dbReference type="InterPro" id="IPR043502">
    <property type="entry name" value="DNA/RNA_pol_sf"/>
</dbReference>
<dbReference type="InterPro" id="IPR012337">
    <property type="entry name" value="RNaseH-like_sf"/>
</dbReference>
<evidence type="ECO:0000256" key="1">
    <source>
        <dbReference type="ARBA" id="ARBA00007705"/>
    </source>
</evidence>
<keyword evidence="4 16" id="KW-0808">Transferase</keyword>
<keyword evidence="12 16" id="KW-0238">DNA-binding</keyword>
<evidence type="ECO:0000256" key="13">
    <source>
        <dbReference type="ARBA" id="ARBA00023204"/>
    </source>
</evidence>
<dbReference type="GO" id="GO:0006302">
    <property type="term" value="P:double-strand break repair"/>
    <property type="evidence" value="ECO:0007669"/>
    <property type="project" value="TreeGrafter"/>
</dbReference>
<keyword evidence="5 16" id="KW-0548">Nucleotidyltransferase</keyword>
<evidence type="ECO:0000256" key="15">
    <source>
        <dbReference type="NCBIfam" id="TIGR00593"/>
    </source>
</evidence>
<dbReference type="CDD" id="cd08637">
    <property type="entry name" value="DNA_pol_A_pol_I_C"/>
    <property type="match status" value="1"/>
</dbReference>
<proteinExistence type="inferred from homology"/>
<dbReference type="GO" id="GO:0003887">
    <property type="term" value="F:DNA-directed DNA polymerase activity"/>
    <property type="evidence" value="ECO:0007669"/>
    <property type="project" value="UniProtKB-UniRule"/>
</dbReference>
<dbReference type="InterPro" id="IPR029060">
    <property type="entry name" value="PIN-like_dom_sf"/>
</dbReference>
<dbReference type="EMBL" id="DXDD01000022">
    <property type="protein sequence ID" value="HIY59409.1"/>
    <property type="molecule type" value="Genomic_DNA"/>
</dbReference>
<dbReference type="InterPro" id="IPR018320">
    <property type="entry name" value="DNA_polymerase_1"/>
</dbReference>
<feature type="domain" description="DNA-directed DNA polymerase family A palm" evidence="18">
    <location>
        <begin position="650"/>
        <end position="856"/>
    </location>
</feature>
<dbReference type="Pfam" id="PF02739">
    <property type="entry name" value="5_3_exonuc_N"/>
    <property type="match status" value="1"/>
</dbReference>
<dbReference type="Gene3D" id="1.20.1060.10">
    <property type="entry name" value="Taq DNA Polymerase, Chain T, domain 4"/>
    <property type="match status" value="1"/>
</dbReference>
<reference evidence="19" key="1">
    <citation type="journal article" date="2021" name="PeerJ">
        <title>Extensive microbial diversity within the chicken gut microbiome revealed by metagenomics and culture.</title>
        <authorList>
            <person name="Gilroy R."/>
            <person name="Ravi A."/>
            <person name="Getino M."/>
            <person name="Pursley I."/>
            <person name="Horton D.L."/>
            <person name="Alikhan N.F."/>
            <person name="Baker D."/>
            <person name="Gharbi K."/>
            <person name="Hall N."/>
            <person name="Watson M."/>
            <person name="Adriaenssens E.M."/>
            <person name="Foster-Nyarko E."/>
            <person name="Jarju S."/>
            <person name="Secka A."/>
            <person name="Antonio M."/>
            <person name="Oren A."/>
            <person name="Chaudhuri R.R."/>
            <person name="La Ragione R."/>
            <person name="Hildebrand F."/>
            <person name="Pallen M.J."/>
        </authorList>
    </citation>
    <scope>NUCLEOTIDE SEQUENCE</scope>
    <source>
        <strain evidence="19">ChiSxjej3B15-24422</strain>
    </source>
</reference>
<evidence type="ECO:0000256" key="12">
    <source>
        <dbReference type="ARBA" id="ARBA00023125"/>
    </source>
</evidence>
<dbReference type="Gene3D" id="3.30.420.10">
    <property type="entry name" value="Ribonuclease H-like superfamily/Ribonuclease H"/>
    <property type="match status" value="1"/>
</dbReference>
<evidence type="ECO:0000259" key="18">
    <source>
        <dbReference type="SMART" id="SM00482"/>
    </source>
</evidence>
<dbReference type="SUPFAM" id="SSF88723">
    <property type="entry name" value="PIN domain-like"/>
    <property type="match status" value="1"/>
</dbReference>
<dbReference type="InterPro" id="IPR002421">
    <property type="entry name" value="5-3_exonuclease"/>
</dbReference>
<gene>
    <name evidence="16 19" type="primary">polA</name>
    <name evidence="19" type="ORF">H9831_01800</name>
</gene>
<comment type="caution">
    <text evidence="19">The sequence shown here is derived from an EMBL/GenBank/DDBJ whole genome shotgun (WGS) entry which is preliminary data.</text>
</comment>
<dbReference type="Pfam" id="PF01367">
    <property type="entry name" value="5_3_exonuc"/>
    <property type="match status" value="1"/>
</dbReference>
<dbReference type="AlphaFoldDB" id="A0A9D2C622"/>
<comment type="function">
    <text evidence="16">In addition to polymerase activity, this DNA polymerase exhibits 5'-3' exonuclease activity.</text>
</comment>
<dbReference type="SMART" id="SM00482">
    <property type="entry name" value="POLAc"/>
    <property type="match status" value="1"/>
</dbReference>
<dbReference type="InterPro" id="IPR036279">
    <property type="entry name" value="5-3_exonuclease_C_sf"/>
</dbReference>
<dbReference type="InterPro" id="IPR001098">
    <property type="entry name" value="DNA-dir_DNA_pol_A_palm_dom"/>
</dbReference>
<evidence type="ECO:0000256" key="7">
    <source>
        <dbReference type="ARBA" id="ARBA00022722"/>
    </source>
</evidence>
<dbReference type="EC" id="2.7.7.7" evidence="2 15"/>
<dbReference type="InterPro" id="IPR002298">
    <property type="entry name" value="DNA_polymerase_A"/>
</dbReference>
<comment type="catalytic activity">
    <reaction evidence="14 16">
        <text>DNA(n) + a 2'-deoxyribonucleoside 5'-triphosphate = DNA(n+1) + diphosphate</text>
        <dbReference type="Rhea" id="RHEA:22508"/>
        <dbReference type="Rhea" id="RHEA-COMP:17339"/>
        <dbReference type="Rhea" id="RHEA-COMP:17340"/>
        <dbReference type="ChEBI" id="CHEBI:33019"/>
        <dbReference type="ChEBI" id="CHEBI:61560"/>
        <dbReference type="ChEBI" id="CHEBI:173112"/>
        <dbReference type="EC" id="2.7.7.7"/>
    </reaction>
</comment>
<evidence type="ECO:0000313" key="19">
    <source>
        <dbReference type="EMBL" id="HIY59409.1"/>
    </source>
</evidence>
<dbReference type="CDD" id="cd09859">
    <property type="entry name" value="PIN_53EXO"/>
    <property type="match status" value="1"/>
</dbReference>
<evidence type="ECO:0000256" key="9">
    <source>
        <dbReference type="ARBA" id="ARBA00022801"/>
    </source>
</evidence>
<comment type="subunit">
    <text evidence="16">Single-chain monomer with multiple functions.</text>
</comment>
<dbReference type="CDD" id="cd09898">
    <property type="entry name" value="H3TH_53EXO"/>
    <property type="match status" value="1"/>
</dbReference>
<sequence>MSDKLVLIDGHSILNRAFYGVPDLSNAEGLHTNAVYGFLNILFKILEEEAPGYLAVAFDVHAPTFRHELYAEYKGTRKPMPEELRQQVPVMKQVLAAMGICTVEQAGLEADDILGTLAKRAEKDGMEVALVSGDRDLLQIAGEHIKIRIPKTKGGRTQTEDYYPQDVVREWQVTPEQFVDLKALMGDSSDNIPGVPKVGPKTAQELMVRFGSLDNIYAHLDEVAKKSIRESLAANRELAELSRTLARIDTQAELSLSWEDLKLGELFTPAAYELFVRLEFKNMLARFQEQPAAGGENAAPVRRSASGKDAEKMFARASEEGEAAFLVLEDGNASAGTASNRYDGSGFAALALAVSGEAPLVLTRSEEIDADYVRKRLSALQREGVRLSTFQIKFQYGYLEEKETEHLFDVLIAAYLLNPLKNDYSIADIAHEHLGLTRKERSMLFGKSSWQEILADRPQELAEYAGSAACAILAAWPVLSEKLRQTGMERLFSEIEMPLTRVLHEMEMEGIRVQPQALKDYGGALVERIGELEKSIHEKAGEEFNINSPKQLGEILFGKMKLPGGKKTKTGYSTAADVLEKLAEEHPIASEILEYRGLSKLKSTYADGLLPCIGPDGRIHTTLNQTITATGRISSTEPNLQNIPMRMELGRLIRKAFVPKEDYVFTDADYSQIELRVLAHMSGDAQLIEAYRMDADIHRITASKVFHTPFEEVTDLQRRNAKAVNFGIVYGISSFGLSQDLSISRKEAAEYIEEYFRTYPDVKAFLDREVAFAKENGYSVTLFGRRRPIPELKSSNFMQRSFGERVAMNAPIQGTAADIIKLAMIRVWRRLDSEKLKSRLILQIHDELLVETAPGEGQKVAEILREEMKAAASLSVTLETDLHTGKDWYEAK</sequence>
<dbReference type="GO" id="GO:0003677">
    <property type="term" value="F:DNA binding"/>
    <property type="evidence" value="ECO:0007669"/>
    <property type="project" value="UniProtKB-UniRule"/>
</dbReference>
<accession>A0A9D2C622</accession>
<dbReference type="GO" id="GO:0006261">
    <property type="term" value="P:DNA-templated DNA replication"/>
    <property type="evidence" value="ECO:0007669"/>
    <property type="project" value="UniProtKB-UniRule"/>
</dbReference>
<dbReference type="SMART" id="SM00475">
    <property type="entry name" value="53EXOc"/>
    <property type="match status" value="1"/>
</dbReference>
<protein>
    <recommendedName>
        <fullName evidence="3 15">DNA polymerase I</fullName>
        <ecNumber evidence="2 15">2.7.7.7</ecNumber>
    </recommendedName>
</protein>
<dbReference type="InterPro" id="IPR020046">
    <property type="entry name" value="5-3_exonucl_a-hlix_arch_N"/>
</dbReference>
<evidence type="ECO:0000256" key="11">
    <source>
        <dbReference type="ARBA" id="ARBA00022932"/>
    </source>
</evidence>
<dbReference type="Gene3D" id="3.30.70.370">
    <property type="match status" value="1"/>
</dbReference>
<keyword evidence="9 16" id="KW-0378">Hydrolase</keyword>
<keyword evidence="11 16" id="KW-0239">DNA-directed DNA polymerase</keyword>
<dbReference type="GO" id="GO:0008409">
    <property type="term" value="F:5'-3' exonuclease activity"/>
    <property type="evidence" value="ECO:0007669"/>
    <property type="project" value="UniProtKB-UniRule"/>
</dbReference>
<dbReference type="SUPFAM" id="SSF53098">
    <property type="entry name" value="Ribonuclease H-like"/>
    <property type="match status" value="1"/>
</dbReference>
<evidence type="ECO:0000256" key="16">
    <source>
        <dbReference type="RuleBase" id="RU004460"/>
    </source>
</evidence>
<evidence type="ECO:0000256" key="8">
    <source>
        <dbReference type="ARBA" id="ARBA00022763"/>
    </source>
</evidence>
<dbReference type="Gene3D" id="1.10.150.20">
    <property type="entry name" value="5' to 3' exonuclease, C-terminal subdomain"/>
    <property type="match status" value="2"/>
</dbReference>
<dbReference type="PANTHER" id="PTHR10133">
    <property type="entry name" value="DNA POLYMERASE I"/>
    <property type="match status" value="1"/>
</dbReference>
<evidence type="ECO:0000259" key="17">
    <source>
        <dbReference type="SMART" id="SM00475"/>
    </source>
</evidence>
<dbReference type="SMART" id="SM00279">
    <property type="entry name" value="HhH2"/>
    <property type="match status" value="1"/>
</dbReference>
<evidence type="ECO:0000256" key="10">
    <source>
        <dbReference type="ARBA" id="ARBA00022839"/>
    </source>
</evidence>
<feature type="domain" description="5'-3' exonuclease" evidence="17">
    <location>
        <begin position="3"/>
        <end position="264"/>
    </location>
</feature>
<dbReference type="CDD" id="cd06140">
    <property type="entry name" value="DNA_polA_I_Bacillus_like_exo"/>
    <property type="match status" value="1"/>
</dbReference>
<name>A0A9D2C622_9FIRM</name>
<dbReference type="InterPro" id="IPR008918">
    <property type="entry name" value="HhH2"/>
</dbReference>
<dbReference type="Gene3D" id="3.40.50.1010">
    <property type="entry name" value="5'-nuclease"/>
    <property type="match status" value="1"/>
</dbReference>
<keyword evidence="7" id="KW-0540">Nuclease</keyword>
<dbReference type="InterPro" id="IPR020045">
    <property type="entry name" value="DNA_polI_H3TH"/>
</dbReference>
<dbReference type="FunFam" id="3.40.50.1010:FF:000001">
    <property type="entry name" value="DNA polymerase I"/>
    <property type="match status" value="1"/>
</dbReference>
<keyword evidence="10 16" id="KW-0269">Exonuclease</keyword>
<organism evidence="19 20">
    <name type="scientific">Candidatus Eisenbergiella pullistercoris</name>
    <dbReference type="NCBI Taxonomy" id="2838555"/>
    <lineage>
        <taxon>Bacteria</taxon>
        <taxon>Bacillati</taxon>
        <taxon>Bacillota</taxon>
        <taxon>Clostridia</taxon>
        <taxon>Lachnospirales</taxon>
        <taxon>Lachnospiraceae</taxon>
        <taxon>Eisenbergiella</taxon>
    </lineage>
</organism>
<evidence type="ECO:0000313" key="20">
    <source>
        <dbReference type="Proteomes" id="UP000824007"/>
    </source>
</evidence>
<dbReference type="SUPFAM" id="SSF56672">
    <property type="entry name" value="DNA/RNA polymerases"/>
    <property type="match status" value="1"/>
</dbReference>
<dbReference type="NCBIfam" id="TIGR00593">
    <property type="entry name" value="pola"/>
    <property type="match status" value="1"/>
</dbReference>
<dbReference type="NCBIfam" id="NF004397">
    <property type="entry name" value="PRK05755.1"/>
    <property type="match status" value="1"/>
</dbReference>
<dbReference type="Pfam" id="PF00476">
    <property type="entry name" value="DNA_pol_A"/>
    <property type="match status" value="1"/>
</dbReference>
<keyword evidence="8 16" id="KW-0227">DNA damage</keyword>
<dbReference type="Proteomes" id="UP000824007">
    <property type="component" value="Unassembled WGS sequence"/>
</dbReference>
<dbReference type="InterPro" id="IPR036397">
    <property type="entry name" value="RNaseH_sf"/>
</dbReference>
<keyword evidence="13 16" id="KW-0234">DNA repair</keyword>
<evidence type="ECO:0000256" key="4">
    <source>
        <dbReference type="ARBA" id="ARBA00022679"/>
    </source>
</evidence>
<evidence type="ECO:0000256" key="14">
    <source>
        <dbReference type="ARBA" id="ARBA00049244"/>
    </source>
</evidence>
<evidence type="ECO:0000256" key="2">
    <source>
        <dbReference type="ARBA" id="ARBA00012417"/>
    </source>
</evidence>
<keyword evidence="6 16" id="KW-0235">DNA replication</keyword>
<dbReference type="SUPFAM" id="SSF47807">
    <property type="entry name" value="5' to 3' exonuclease, C-terminal subdomain"/>
    <property type="match status" value="1"/>
</dbReference>
<reference evidence="19" key="2">
    <citation type="submission" date="2021-04" db="EMBL/GenBank/DDBJ databases">
        <authorList>
            <person name="Gilroy R."/>
        </authorList>
    </citation>
    <scope>NUCLEOTIDE SEQUENCE</scope>
    <source>
        <strain evidence="19">ChiSxjej3B15-24422</strain>
    </source>
</reference>
<dbReference type="PANTHER" id="PTHR10133:SF27">
    <property type="entry name" value="DNA POLYMERASE NU"/>
    <property type="match status" value="1"/>
</dbReference>
<dbReference type="PROSITE" id="PS00447">
    <property type="entry name" value="DNA_POLYMERASE_A"/>
    <property type="match status" value="1"/>
</dbReference>
<dbReference type="FunFam" id="1.20.1060.10:FF:000001">
    <property type="entry name" value="DNA polymerase I"/>
    <property type="match status" value="1"/>
</dbReference>
<evidence type="ECO:0000256" key="5">
    <source>
        <dbReference type="ARBA" id="ARBA00022695"/>
    </source>
</evidence>
<dbReference type="InterPro" id="IPR019760">
    <property type="entry name" value="DNA-dir_DNA_pol_A_CS"/>
</dbReference>
<dbReference type="PRINTS" id="PR00868">
    <property type="entry name" value="DNAPOLI"/>
</dbReference>
<comment type="similarity">
    <text evidence="1 16">Belongs to the DNA polymerase type-A family.</text>
</comment>
<evidence type="ECO:0000256" key="6">
    <source>
        <dbReference type="ARBA" id="ARBA00022705"/>
    </source>
</evidence>